<dbReference type="PROSITE" id="PS51340">
    <property type="entry name" value="MOSC"/>
    <property type="match status" value="1"/>
</dbReference>
<dbReference type="RefSeq" id="WP_345445591.1">
    <property type="nucleotide sequence ID" value="NZ_BAABKP010000001.1"/>
</dbReference>
<dbReference type="EMBL" id="BAABKP010000001">
    <property type="protein sequence ID" value="GAA4794687.1"/>
    <property type="molecule type" value="Genomic_DNA"/>
</dbReference>
<dbReference type="InterPro" id="IPR005302">
    <property type="entry name" value="MoCF_Sase_C"/>
</dbReference>
<comment type="caution">
    <text evidence="2">The sequence shown here is derived from an EMBL/GenBank/DDBJ whole genome shotgun (WGS) entry which is preliminary data.</text>
</comment>
<sequence length="268" mass="29398">MLQLTVTHFGFSPVKGARHTAHTRAERGPGGIVFNRRWGLVLPQTGKVARSVAYPKLVQVENSLSECDRGTLLEVRIPGKGSFTLEPLSKGEVQTFDFWGQPKRLSLYDHPVNRALSDFLHEQVVLAYALDPLIFGAPLSLVGSATLEELGRRVEPPSNHETGVVSVDAARLRCNLVVQTDEPFIEDTWTGQQVQLHVLAHREGKPVPGDLDGVKLTLGEPIGRCAVIDTNPVTGVRDMKLLKNLAGYRPRNQRGEPVAGVYANFNVT</sequence>
<dbReference type="Pfam" id="PF03476">
    <property type="entry name" value="MOSC_N"/>
    <property type="match status" value="1"/>
</dbReference>
<reference evidence="3" key="1">
    <citation type="journal article" date="2019" name="Int. J. Syst. Evol. Microbiol.">
        <title>The Global Catalogue of Microorganisms (GCM) 10K type strain sequencing project: providing services to taxonomists for standard genome sequencing and annotation.</title>
        <authorList>
            <consortium name="The Broad Institute Genomics Platform"/>
            <consortium name="The Broad Institute Genome Sequencing Center for Infectious Disease"/>
            <person name="Wu L."/>
            <person name="Ma J."/>
        </authorList>
    </citation>
    <scope>NUCLEOTIDE SEQUENCE [LARGE SCALE GENOMIC DNA]</scope>
    <source>
        <strain evidence="3">JCM 18541</strain>
    </source>
</reference>
<dbReference type="SUPFAM" id="SSF141673">
    <property type="entry name" value="MOSC N-terminal domain-like"/>
    <property type="match status" value="1"/>
</dbReference>
<evidence type="ECO:0000259" key="1">
    <source>
        <dbReference type="PROSITE" id="PS51340"/>
    </source>
</evidence>
<dbReference type="InterPro" id="IPR005303">
    <property type="entry name" value="MOCOS_middle"/>
</dbReference>
<organism evidence="2 3">
    <name type="scientific">Rothia endophytica</name>
    <dbReference type="NCBI Taxonomy" id="1324766"/>
    <lineage>
        <taxon>Bacteria</taxon>
        <taxon>Bacillati</taxon>
        <taxon>Actinomycetota</taxon>
        <taxon>Actinomycetes</taxon>
        <taxon>Micrococcales</taxon>
        <taxon>Micrococcaceae</taxon>
        <taxon>Rothia</taxon>
    </lineage>
</organism>
<gene>
    <name evidence="2" type="ORF">GCM10023352_12080</name>
</gene>
<name>A0ABP9BI39_9MICC</name>
<accession>A0ABP9BI39</accession>
<proteinExistence type="predicted"/>
<evidence type="ECO:0000313" key="2">
    <source>
        <dbReference type="EMBL" id="GAA4794687.1"/>
    </source>
</evidence>
<keyword evidence="3" id="KW-1185">Reference proteome</keyword>
<dbReference type="Proteomes" id="UP001500187">
    <property type="component" value="Unassembled WGS sequence"/>
</dbReference>
<evidence type="ECO:0000313" key="3">
    <source>
        <dbReference type="Proteomes" id="UP001500187"/>
    </source>
</evidence>
<protein>
    <recommendedName>
        <fullName evidence="1">MOSC domain-containing protein</fullName>
    </recommendedName>
</protein>
<feature type="domain" description="MOSC" evidence="1">
    <location>
        <begin position="86"/>
        <end position="268"/>
    </location>
</feature>